<evidence type="ECO:0000313" key="1">
    <source>
        <dbReference type="EMBL" id="JAE02265.1"/>
    </source>
</evidence>
<reference evidence="1" key="2">
    <citation type="journal article" date="2015" name="Data Brief">
        <title>Shoot transcriptome of the giant reed, Arundo donax.</title>
        <authorList>
            <person name="Barrero R.A."/>
            <person name="Guerrero F.D."/>
            <person name="Moolhuijzen P."/>
            <person name="Goolsby J.A."/>
            <person name="Tidwell J."/>
            <person name="Bellgard S.E."/>
            <person name="Bellgard M.I."/>
        </authorList>
    </citation>
    <scope>NUCLEOTIDE SEQUENCE</scope>
    <source>
        <tissue evidence="1">Shoot tissue taken approximately 20 cm above the soil surface</tissue>
    </source>
</reference>
<name>A0A0A9ENE4_ARUDO</name>
<proteinExistence type="predicted"/>
<sequence>MFDYCGRTIVNSCWNDVNLPFLNASSHGKFQSGFVMILSFIRKLNPVQDYMKTQFFCYIEFVSLTSI</sequence>
<accession>A0A0A9ENE4</accession>
<dbReference type="EMBL" id="GBRH01195631">
    <property type="protein sequence ID" value="JAE02265.1"/>
    <property type="molecule type" value="Transcribed_RNA"/>
</dbReference>
<reference evidence="1" key="1">
    <citation type="submission" date="2014-09" db="EMBL/GenBank/DDBJ databases">
        <authorList>
            <person name="Magalhaes I.L.F."/>
            <person name="Oliveira U."/>
            <person name="Santos F.R."/>
            <person name="Vidigal T.H.D.A."/>
            <person name="Brescovit A.D."/>
            <person name="Santos A.J."/>
        </authorList>
    </citation>
    <scope>NUCLEOTIDE SEQUENCE</scope>
    <source>
        <tissue evidence="1">Shoot tissue taken approximately 20 cm above the soil surface</tissue>
    </source>
</reference>
<organism evidence="1">
    <name type="scientific">Arundo donax</name>
    <name type="common">Giant reed</name>
    <name type="synonym">Donax arundinaceus</name>
    <dbReference type="NCBI Taxonomy" id="35708"/>
    <lineage>
        <taxon>Eukaryota</taxon>
        <taxon>Viridiplantae</taxon>
        <taxon>Streptophyta</taxon>
        <taxon>Embryophyta</taxon>
        <taxon>Tracheophyta</taxon>
        <taxon>Spermatophyta</taxon>
        <taxon>Magnoliopsida</taxon>
        <taxon>Liliopsida</taxon>
        <taxon>Poales</taxon>
        <taxon>Poaceae</taxon>
        <taxon>PACMAD clade</taxon>
        <taxon>Arundinoideae</taxon>
        <taxon>Arundineae</taxon>
        <taxon>Arundo</taxon>
    </lineage>
</organism>
<dbReference type="AlphaFoldDB" id="A0A0A9ENE4"/>
<protein>
    <submittedName>
        <fullName evidence="1">Uncharacterized protein</fullName>
    </submittedName>
</protein>